<evidence type="ECO:0000256" key="11">
    <source>
        <dbReference type="ARBA" id="ARBA00023167"/>
    </source>
</evidence>
<dbReference type="GO" id="GO:0009088">
    <property type="term" value="P:threonine biosynthetic process"/>
    <property type="evidence" value="ECO:0007669"/>
    <property type="project" value="UniProtKB-UniPathway"/>
</dbReference>
<evidence type="ECO:0000256" key="17">
    <source>
        <dbReference type="RuleBase" id="RU000579"/>
    </source>
</evidence>
<evidence type="ECO:0000259" key="20">
    <source>
        <dbReference type="Pfam" id="PF03447"/>
    </source>
</evidence>
<name>A0A6N2T4W6_9ACTO</name>
<dbReference type="Gene3D" id="3.40.50.720">
    <property type="entry name" value="NAD(P)-binding Rossmann-like Domain"/>
    <property type="match status" value="1"/>
</dbReference>
<dbReference type="AlphaFoldDB" id="A0A6N2T4W6"/>
<comment type="catalytic activity">
    <reaction evidence="14">
        <text>L-homoserine + NAD(+) = L-aspartate 4-semialdehyde + NADH + H(+)</text>
        <dbReference type="Rhea" id="RHEA:15757"/>
        <dbReference type="ChEBI" id="CHEBI:15378"/>
        <dbReference type="ChEBI" id="CHEBI:57476"/>
        <dbReference type="ChEBI" id="CHEBI:57540"/>
        <dbReference type="ChEBI" id="CHEBI:57945"/>
        <dbReference type="ChEBI" id="CHEBI:537519"/>
        <dbReference type="EC" id="1.1.1.3"/>
    </reaction>
    <physiologicalReaction direction="right-to-left" evidence="14">
        <dbReference type="Rhea" id="RHEA:15759"/>
    </physiologicalReaction>
</comment>
<dbReference type="Pfam" id="PF00742">
    <property type="entry name" value="Homoserine_dh"/>
    <property type="match status" value="1"/>
</dbReference>
<feature type="domain" description="Homoserine dehydrogenase catalytic" evidence="19">
    <location>
        <begin position="139"/>
        <end position="321"/>
    </location>
</feature>
<dbReference type="UniPathway" id="UPA00051">
    <property type="reaction ID" value="UER00465"/>
</dbReference>
<dbReference type="PANTHER" id="PTHR43331">
    <property type="entry name" value="HOMOSERINE DEHYDROGENASE"/>
    <property type="match status" value="1"/>
</dbReference>
<dbReference type="InterPro" id="IPR016204">
    <property type="entry name" value="HDH"/>
</dbReference>
<sequence>MNTTPSPIRIGVLGAGTVGAHVIHLLQQWSDEYERRLGTRLEVQSVLVRRLDAKRAFPIDSSLLTTDPYEVVAGKDLVVELIGGVDPAYDYVMAALKNGSAVITGNKALIASRGPELFAAAREANTRLYFEAAVAGAIPVIGALMSSLRGDRVRQIAGVVNGTTNFILDQMTTQGADYGEALAQAQELGFAEADPSADVEGYDASAKCAIMSSLSFGRWVSVESVPRQGITALSRDDIALAEGLGYVIKLVARAQFDEEAGEPVLRLGVEPTFVPLDHAFASLHGPANGVFVNARAAGTLSFLGLGAGGFPTASAVLGDIVAAARDRLNGLGAMREEDELPVKLSDNWSVVSPFIIRLSALATSGVSESVSRVCSSLEVSLQGIDIEAGDTEGESVVTLTTQAIARDRAHGLVKALAHELNTHVPPAIFPLLDI</sequence>
<proteinExistence type="inferred from homology"/>
<keyword evidence="16 17" id="KW-0521">NADP</keyword>
<dbReference type="NCBIfam" id="NF004976">
    <property type="entry name" value="PRK06349.1"/>
    <property type="match status" value="1"/>
</dbReference>
<evidence type="ECO:0000256" key="14">
    <source>
        <dbReference type="ARBA" id="ARBA00049031"/>
    </source>
</evidence>
<evidence type="ECO:0000256" key="2">
    <source>
        <dbReference type="ARBA" id="ARBA00005056"/>
    </source>
</evidence>
<evidence type="ECO:0000256" key="15">
    <source>
        <dbReference type="PIRSR" id="PIRSR000098-1"/>
    </source>
</evidence>
<evidence type="ECO:0000256" key="18">
    <source>
        <dbReference type="RuleBase" id="RU004171"/>
    </source>
</evidence>
<evidence type="ECO:0000256" key="12">
    <source>
        <dbReference type="ARBA" id="ARBA00044930"/>
    </source>
</evidence>
<comment type="pathway">
    <text evidence="3 17">Amino-acid biosynthesis; L-methionine biosynthesis via de novo pathway; L-homoserine from L-aspartate: step 3/3.</text>
</comment>
<dbReference type="EMBL" id="CACRSM010000002">
    <property type="protein sequence ID" value="VYT00460.1"/>
    <property type="molecule type" value="Genomic_DNA"/>
</dbReference>
<feature type="domain" description="Aspartate/homoserine dehydrogenase NAD-binding" evidence="20">
    <location>
        <begin position="14"/>
        <end position="131"/>
    </location>
</feature>
<keyword evidence="8 17" id="KW-0791">Threonine biosynthesis</keyword>
<dbReference type="SUPFAM" id="SSF55347">
    <property type="entry name" value="Glyceraldehyde-3-phosphate dehydrogenase-like, C-terminal domain"/>
    <property type="match status" value="1"/>
</dbReference>
<evidence type="ECO:0000256" key="9">
    <source>
        <dbReference type="ARBA" id="ARBA00023002"/>
    </source>
</evidence>
<evidence type="ECO:0000256" key="1">
    <source>
        <dbReference type="ARBA" id="ARBA00001920"/>
    </source>
</evidence>
<evidence type="ECO:0000256" key="5">
    <source>
        <dbReference type="ARBA" id="ARBA00013213"/>
    </source>
</evidence>
<dbReference type="FunFam" id="3.30.360.10:FF:000005">
    <property type="entry name" value="Homoserine dehydrogenase"/>
    <property type="match status" value="1"/>
</dbReference>
<accession>A0A6N2T4W6</accession>
<keyword evidence="7 17" id="KW-0028">Amino-acid biosynthesis</keyword>
<keyword evidence="11 17" id="KW-0486">Methionine biosynthesis</keyword>
<dbReference type="PANTHER" id="PTHR43331:SF1">
    <property type="entry name" value="HOMOSERINE DEHYDROGENASE"/>
    <property type="match status" value="1"/>
</dbReference>
<dbReference type="Gene3D" id="3.30.70.260">
    <property type="match status" value="1"/>
</dbReference>
<dbReference type="Pfam" id="PF03447">
    <property type="entry name" value="NAD_binding_3"/>
    <property type="match status" value="1"/>
</dbReference>
<evidence type="ECO:0000256" key="13">
    <source>
        <dbReference type="ARBA" id="ARBA00048841"/>
    </source>
</evidence>
<feature type="binding site" evidence="16">
    <location>
        <position position="192"/>
    </location>
    <ligand>
        <name>L-homoserine</name>
        <dbReference type="ChEBI" id="CHEBI:57476"/>
    </ligand>
</feature>
<protein>
    <recommendedName>
        <fullName evidence="6 17">Homoserine dehydrogenase</fullName>
        <ecNumber evidence="5 17">1.1.1.3</ecNumber>
    </recommendedName>
</protein>
<reference evidence="21" key="1">
    <citation type="submission" date="2019-11" db="EMBL/GenBank/DDBJ databases">
        <authorList>
            <person name="Feng L."/>
        </authorList>
    </citation>
    <scope>NUCLEOTIDE SEQUENCE</scope>
    <source>
        <strain evidence="21">AodontolyticusLFYP35</strain>
    </source>
</reference>
<dbReference type="InterPro" id="IPR005106">
    <property type="entry name" value="Asp/hSer_DH_NAD-bd"/>
</dbReference>
<evidence type="ECO:0000256" key="3">
    <source>
        <dbReference type="ARBA" id="ARBA00005062"/>
    </source>
</evidence>
<comment type="pathway">
    <text evidence="2 17">Amino-acid biosynthesis; L-threonine biosynthesis; L-threonine from L-aspartate: step 3/5.</text>
</comment>
<dbReference type="UniPathway" id="UPA00050">
    <property type="reaction ID" value="UER00063"/>
</dbReference>
<dbReference type="SUPFAM" id="SSF51735">
    <property type="entry name" value="NAD(P)-binding Rossmann-fold domains"/>
    <property type="match status" value="1"/>
</dbReference>
<comment type="similarity">
    <text evidence="4 18">Belongs to the homoserine dehydrogenase family.</text>
</comment>
<evidence type="ECO:0000313" key="21">
    <source>
        <dbReference type="EMBL" id="VYT00460.1"/>
    </source>
</evidence>
<dbReference type="InterPro" id="IPR036291">
    <property type="entry name" value="NAD(P)-bd_dom_sf"/>
</dbReference>
<dbReference type="PROSITE" id="PS01042">
    <property type="entry name" value="HOMOSER_DHGENASE"/>
    <property type="match status" value="1"/>
</dbReference>
<evidence type="ECO:0000256" key="10">
    <source>
        <dbReference type="ARBA" id="ARBA00023053"/>
    </source>
</evidence>
<dbReference type="EC" id="1.1.1.3" evidence="5 17"/>
<evidence type="ECO:0000256" key="7">
    <source>
        <dbReference type="ARBA" id="ARBA00022605"/>
    </source>
</evidence>
<comment type="cofactor">
    <cofactor evidence="1">
        <name>a metal cation</name>
        <dbReference type="ChEBI" id="CHEBI:25213"/>
    </cofactor>
</comment>
<dbReference type="PIRSF" id="PIRSF000098">
    <property type="entry name" value="Homoser_dehydrog"/>
    <property type="match status" value="1"/>
</dbReference>
<evidence type="ECO:0000256" key="8">
    <source>
        <dbReference type="ARBA" id="ARBA00022697"/>
    </source>
</evidence>
<dbReference type="GO" id="GO:0004412">
    <property type="term" value="F:homoserine dehydrogenase activity"/>
    <property type="evidence" value="ECO:0007669"/>
    <property type="project" value="UniProtKB-EC"/>
</dbReference>
<comment type="function">
    <text evidence="12">Catalyzes the conversion of L-aspartate-beta-semialdehyde (L-Asa) to L-homoserine (L-Hse), the third step in the biosynthesis of threonine and methionine from aspartate.</text>
</comment>
<feature type="binding site" evidence="16">
    <location>
        <begin position="13"/>
        <end position="20"/>
    </location>
    <ligand>
        <name>NADP(+)</name>
        <dbReference type="ChEBI" id="CHEBI:58349"/>
    </ligand>
</feature>
<feature type="binding site" evidence="16">
    <location>
        <position position="107"/>
    </location>
    <ligand>
        <name>NADPH</name>
        <dbReference type="ChEBI" id="CHEBI:57783"/>
    </ligand>
</feature>
<evidence type="ECO:0000256" key="16">
    <source>
        <dbReference type="PIRSR" id="PIRSR000098-2"/>
    </source>
</evidence>
<evidence type="ECO:0000256" key="6">
    <source>
        <dbReference type="ARBA" id="ARBA00013376"/>
    </source>
</evidence>
<comment type="catalytic activity">
    <reaction evidence="13">
        <text>L-homoserine + NADP(+) = L-aspartate 4-semialdehyde + NADPH + H(+)</text>
        <dbReference type="Rhea" id="RHEA:15761"/>
        <dbReference type="ChEBI" id="CHEBI:15378"/>
        <dbReference type="ChEBI" id="CHEBI:57476"/>
        <dbReference type="ChEBI" id="CHEBI:57783"/>
        <dbReference type="ChEBI" id="CHEBI:58349"/>
        <dbReference type="ChEBI" id="CHEBI:537519"/>
        <dbReference type="EC" id="1.1.1.3"/>
    </reaction>
    <physiologicalReaction direction="right-to-left" evidence="13">
        <dbReference type="Rhea" id="RHEA:15763"/>
    </physiologicalReaction>
</comment>
<feature type="active site" description="Proton donor" evidence="15">
    <location>
        <position position="207"/>
    </location>
</feature>
<evidence type="ECO:0000259" key="19">
    <source>
        <dbReference type="Pfam" id="PF00742"/>
    </source>
</evidence>
<dbReference type="Gene3D" id="3.30.360.10">
    <property type="entry name" value="Dihydrodipicolinate Reductase, domain 2"/>
    <property type="match status" value="1"/>
</dbReference>
<organism evidence="21">
    <name type="scientific">Schaalia odontolytica</name>
    <dbReference type="NCBI Taxonomy" id="1660"/>
    <lineage>
        <taxon>Bacteria</taxon>
        <taxon>Bacillati</taxon>
        <taxon>Actinomycetota</taxon>
        <taxon>Actinomycetes</taxon>
        <taxon>Actinomycetales</taxon>
        <taxon>Actinomycetaceae</taxon>
        <taxon>Schaalia</taxon>
    </lineage>
</organism>
<dbReference type="InterPro" id="IPR001342">
    <property type="entry name" value="HDH_cat"/>
</dbReference>
<dbReference type="GO" id="GO:0050661">
    <property type="term" value="F:NADP binding"/>
    <property type="evidence" value="ECO:0007669"/>
    <property type="project" value="InterPro"/>
</dbReference>
<evidence type="ECO:0000256" key="4">
    <source>
        <dbReference type="ARBA" id="ARBA00006753"/>
    </source>
</evidence>
<gene>
    <name evidence="21" type="primary">hom</name>
    <name evidence="21" type="ORF">AOLFYP35_01174</name>
</gene>
<keyword evidence="10" id="KW-0915">Sodium</keyword>
<keyword evidence="9 17" id="KW-0560">Oxidoreductase</keyword>
<dbReference type="GO" id="GO:0009086">
    <property type="term" value="P:methionine biosynthetic process"/>
    <property type="evidence" value="ECO:0007669"/>
    <property type="project" value="UniProtKB-KW"/>
</dbReference>
<dbReference type="InterPro" id="IPR019811">
    <property type="entry name" value="HDH_CS"/>
</dbReference>